<keyword evidence="5" id="KW-0223">Dioxygenase</keyword>
<reference evidence="10" key="1">
    <citation type="submission" date="2023-07" db="EMBL/GenBank/DDBJ databases">
        <authorList>
            <consortium name="CYATHOMIX"/>
        </authorList>
    </citation>
    <scope>NUCLEOTIDE SEQUENCE</scope>
    <source>
        <strain evidence="10">N/A</strain>
    </source>
</reference>
<evidence type="ECO:0000256" key="3">
    <source>
        <dbReference type="ARBA" id="ARBA00007879"/>
    </source>
</evidence>
<comment type="caution">
    <text evidence="10">The sequence shown here is derived from an EMBL/GenBank/DDBJ whole genome shotgun (WGS) entry which is preliminary data.</text>
</comment>
<gene>
    <name evidence="10" type="ORF">CYNAS_LOCUS15411</name>
</gene>
<dbReference type="GO" id="GO:0051213">
    <property type="term" value="F:dioxygenase activity"/>
    <property type="evidence" value="ECO:0007669"/>
    <property type="project" value="UniProtKB-KW"/>
</dbReference>
<dbReference type="InterPro" id="IPR005123">
    <property type="entry name" value="Oxoglu/Fe-dep_dioxygenase_dom"/>
</dbReference>
<evidence type="ECO:0000256" key="1">
    <source>
        <dbReference type="ARBA" id="ARBA00001954"/>
    </source>
</evidence>
<dbReference type="Pfam" id="PF13532">
    <property type="entry name" value="2OG-FeII_Oxy_2"/>
    <property type="match status" value="1"/>
</dbReference>
<dbReference type="PANTHER" id="PTHR46030:SF1">
    <property type="entry name" value="ALPHA-KETOGLUTARATE-DEPENDENT DIOXYGENASE ALKB HOMOLOG 6"/>
    <property type="match status" value="1"/>
</dbReference>
<keyword evidence="4" id="KW-0479">Metal-binding</keyword>
<dbReference type="PANTHER" id="PTHR46030">
    <property type="entry name" value="ALPHA-KETOGLUTARATE-DEPENDENT DIOXYGENASE ALKB HOMOLOG 6"/>
    <property type="match status" value="1"/>
</dbReference>
<dbReference type="Proteomes" id="UP001176961">
    <property type="component" value="Unassembled WGS sequence"/>
</dbReference>
<dbReference type="EMBL" id="CATQJL010000305">
    <property type="protein sequence ID" value="CAJ0603428.1"/>
    <property type="molecule type" value="Genomic_DNA"/>
</dbReference>
<dbReference type="AlphaFoldDB" id="A0AA36H4I6"/>
<dbReference type="InterPro" id="IPR037151">
    <property type="entry name" value="AlkB-like_sf"/>
</dbReference>
<dbReference type="InterPro" id="IPR027450">
    <property type="entry name" value="AlkB-like"/>
</dbReference>
<dbReference type="GO" id="GO:0046872">
    <property type="term" value="F:metal ion binding"/>
    <property type="evidence" value="ECO:0007669"/>
    <property type="project" value="UniProtKB-KW"/>
</dbReference>
<evidence type="ECO:0000256" key="8">
    <source>
        <dbReference type="ARBA" id="ARBA00023242"/>
    </source>
</evidence>
<comment type="similarity">
    <text evidence="3">Belongs to the alkB family.</text>
</comment>
<keyword evidence="7" id="KW-0408">Iron</keyword>
<evidence type="ECO:0000256" key="4">
    <source>
        <dbReference type="ARBA" id="ARBA00022723"/>
    </source>
</evidence>
<proteinExistence type="inferred from homology"/>
<keyword evidence="6" id="KW-0560">Oxidoreductase</keyword>
<sequence>MEGKEAVSKFLVKNAPPSVYYIPDFITPEEEEVLISCIENAPQPKWTVLLNRRLQMYGGVVGKKALIPADDIPLELSYLMKKIDELHFFPTTNHALINEYKPGQGIMPHTDGPAFYHVVSNVTMGSHALLDFYRPINPEHAESDDERYIGSMLLQPRSLFLMTDDAYEKLLHGIKEVTEDVIDDKVFNPGEQLGKTLTRGTRFSFTIRHVPVVSKLSVGALLTKKT</sequence>
<dbReference type="GO" id="GO:0005634">
    <property type="term" value="C:nucleus"/>
    <property type="evidence" value="ECO:0007669"/>
    <property type="project" value="UniProtKB-SubCell"/>
</dbReference>
<accession>A0AA36H4I6</accession>
<name>A0AA36H4I6_CYLNA</name>
<dbReference type="InterPro" id="IPR032862">
    <property type="entry name" value="ALKBH6"/>
</dbReference>
<dbReference type="SUPFAM" id="SSF51197">
    <property type="entry name" value="Clavaminate synthase-like"/>
    <property type="match status" value="1"/>
</dbReference>
<organism evidence="10 11">
    <name type="scientific">Cylicocyclus nassatus</name>
    <name type="common">Nematode worm</name>
    <dbReference type="NCBI Taxonomy" id="53992"/>
    <lineage>
        <taxon>Eukaryota</taxon>
        <taxon>Metazoa</taxon>
        <taxon>Ecdysozoa</taxon>
        <taxon>Nematoda</taxon>
        <taxon>Chromadorea</taxon>
        <taxon>Rhabditida</taxon>
        <taxon>Rhabditina</taxon>
        <taxon>Rhabditomorpha</taxon>
        <taxon>Strongyloidea</taxon>
        <taxon>Strongylidae</taxon>
        <taxon>Cylicocyclus</taxon>
    </lineage>
</organism>
<evidence type="ECO:0000256" key="6">
    <source>
        <dbReference type="ARBA" id="ARBA00023002"/>
    </source>
</evidence>
<keyword evidence="8" id="KW-0539">Nucleus</keyword>
<evidence type="ECO:0000313" key="11">
    <source>
        <dbReference type="Proteomes" id="UP001176961"/>
    </source>
</evidence>
<evidence type="ECO:0000256" key="5">
    <source>
        <dbReference type="ARBA" id="ARBA00022964"/>
    </source>
</evidence>
<evidence type="ECO:0000313" key="10">
    <source>
        <dbReference type="EMBL" id="CAJ0603428.1"/>
    </source>
</evidence>
<protein>
    <recommendedName>
        <fullName evidence="9">Fe2OG dioxygenase domain-containing protein</fullName>
    </recommendedName>
</protein>
<dbReference type="PROSITE" id="PS51471">
    <property type="entry name" value="FE2OG_OXY"/>
    <property type="match status" value="1"/>
</dbReference>
<comment type="subcellular location">
    <subcellularLocation>
        <location evidence="2">Nucleus</location>
    </subcellularLocation>
</comment>
<keyword evidence="11" id="KW-1185">Reference proteome</keyword>
<dbReference type="Gene3D" id="2.60.120.590">
    <property type="entry name" value="Alpha-ketoglutarate-dependent dioxygenase AlkB-like"/>
    <property type="match status" value="1"/>
</dbReference>
<evidence type="ECO:0000256" key="7">
    <source>
        <dbReference type="ARBA" id="ARBA00023004"/>
    </source>
</evidence>
<comment type="cofactor">
    <cofactor evidence="1">
        <name>Fe(2+)</name>
        <dbReference type="ChEBI" id="CHEBI:29033"/>
    </cofactor>
</comment>
<feature type="domain" description="Fe2OG dioxygenase" evidence="9">
    <location>
        <begin position="91"/>
        <end position="211"/>
    </location>
</feature>
<evidence type="ECO:0000256" key="2">
    <source>
        <dbReference type="ARBA" id="ARBA00004123"/>
    </source>
</evidence>
<evidence type="ECO:0000259" key="9">
    <source>
        <dbReference type="PROSITE" id="PS51471"/>
    </source>
</evidence>